<comment type="catalytic activity">
    <reaction evidence="1">
        <text>Endonucleolytic cleavage of RNA, removing extra 3' nucleotides from tRNA precursor, generating 3' termini of tRNAs. A 3'-hydroxy group is left at the tRNA terminus and a 5'-phosphoryl group is left at the trailer molecule.</text>
        <dbReference type="EC" id="3.1.26.11"/>
    </reaction>
</comment>
<comment type="similarity">
    <text evidence="3">Belongs to the RNase Z family.</text>
</comment>
<keyword evidence="6" id="KW-0540">Nuclease</keyword>
<keyword evidence="9" id="KW-0378">Hydrolase</keyword>
<dbReference type="PANTHER" id="PTHR12553">
    <property type="entry name" value="ZINC PHOSPHODIESTERASE ELAC PROTEIN 2"/>
    <property type="match status" value="1"/>
</dbReference>
<evidence type="ECO:0000256" key="5">
    <source>
        <dbReference type="ARBA" id="ARBA00022694"/>
    </source>
</evidence>
<dbReference type="EMBL" id="JAPFFF010000007">
    <property type="protein sequence ID" value="KAK8886450.1"/>
    <property type="molecule type" value="Genomic_DNA"/>
</dbReference>
<keyword evidence="13" id="KW-1185">Reference proteome</keyword>
<keyword evidence="5" id="KW-0819">tRNA processing</keyword>
<feature type="domain" description="Metallo-beta-lactamase" evidence="11">
    <location>
        <begin position="312"/>
        <end position="511"/>
    </location>
</feature>
<evidence type="ECO:0000256" key="7">
    <source>
        <dbReference type="ARBA" id="ARBA00022723"/>
    </source>
</evidence>
<evidence type="ECO:0000256" key="6">
    <source>
        <dbReference type="ARBA" id="ARBA00022722"/>
    </source>
</evidence>
<organism evidence="12 13">
    <name type="scientific">Tritrichomonas musculus</name>
    <dbReference type="NCBI Taxonomy" id="1915356"/>
    <lineage>
        <taxon>Eukaryota</taxon>
        <taxon>Metamonada</taxon>
        <taxon>Parabasalia</taxon>
        <taxon>Tritrichomonadida</taxon>
        <taxon>Tritrichomonadidae</taxon>
        <taxon>Tritrichomonas</taxon>
    </lineage>
</organism>
<dbReference type="SMART" id="SM00849">
    <property type="entry name" value="Lactamase_B"/>
    <property type="match status" value="1"/>
</dbReference>
<dbReference type="SUPFAM" id="SSF56281">
    <property type="entry name" value="Metallo-hydrolase/oxidoreductase"/>
    <property type="match status" value="1"/>
</dbReference>
<dbReference type="InterPro" id="IPR027794">
    <property type="entry name" value="tRNase_Z_dom"/>
</dbReference>
<gene>
    <name evidence="12" type="ORF">M9Y10_041913</name>
</gene>
<dbReference type="InterPro" id="IPR047151">
    <property type="entry name" value="RNZ2-like"/>
</dbReference>
<evidence type="ECO:0000256" key="1">
    <source>
        <dbReference type="ARBA" id="ARBA00000402"/>
    </source>
</evidence>
<keyword evidence="7" id="KW-0479">Metal-binding</keyword>
<evidence type="ECO:0000256" key="8">
    <source>
        <dbReference type="ARBA" id="ARBA00022759"/>
    </source>
</evidence>
<evidence type="ECO:0000313" key="12">
    <source>
        <dbReference type="EMBL" id="KAK8886450.1"/>
    </source>
</evidence>
<evidence type="ECO:0000313" key="13">
    <source>
        <dbReference type="Proteomes" id="UP001470230"/>
    </source>
</evidence>
<sequence>MASQVTLQAFTGNTFDTSASFILNINNDLYIFNIPETTQKMILSKNVKYESLKAAFITSLYPESVGGLSMFVIQGYHMIESLFSIVGPSQIPDVILYDPDYVKEETTQKHPINVLDTFSNEDLEVKQIKLQKSIFYDVNLKILNQRMLVVDCRTIDDLRYLPDLSQYSVVTHLTIPEIFVQNEYIEFFASKSSVTNICFMPSGTISNSQSNEYYNIRRHKALQVLCYGKTMKPPEGFIDFTSYGSTYNFVTRKADVNQSVKYVDLNYKKLKNLNKYEIYSKLISFNPKLPSFQNYTITFLGSSTKFVSPERSNSGYLIHTKYGFIILDPSEGFLQQVVRKYGPKTTTYILDNLVCVWLSHFHQDHCYGVPSLLHERSKVTNKPIHLCGPQKFIDDIKKISEIYGDFHLVCNNREVEGRVQKSVDDMNDIPSELKINDHLSLFSIDVYHDIMFAKGCMIVIDGQTKIAFSGDRAFQKDHFAEVFQNCDLLIHEATFPDSKKKNAKVMTIKGHCFQHEAVETVKLMNPKYAVFTHLSLRYPDFLLKIKPGQNILNAFDFLEFSDENIEFIFQRCGIQKKK</sequence>
<dbReference type="Proteomes" id="UP001470230">
    <property type="component" value="Unassembled WGS sequence"/>
</dbReference>
<dbReference type="EC" id="3.1.26.11" evidence="4"/>
<dbReference type="Pfam" id="PF12706">
    <property type="entry name" value="Lactamase_B_2"/>
    <property type="match status" value="1"/>
</dbReference>
<dbReference type="InterPro" id="IPR036866">
    <property type="entry name" value="RibonucZ/Hydroxyglut_hydro"/>
</dbReference>
<dbReference type="Gene3D" id="3.60.15.10">
    <property type="entry name" value="Ribonuclease Z/Hydroxyacylglutathione hydrolase-like"/>
    <property type="match status" value="2"/>
</dbReference>
<evidence type="ECO:0000256" key="9">
    <source>
        <dbReference type="ARBA" id="ARBA00022801"/>
    </source>
</evidence>
<evidence type="ECO:0000256" key="2">
    <source>
        <dbReference type="ARBA" id="ARBA00001947"/>
    </source>
</evidence>
<comment type="cofactor">
    <cofactor evidence="2">
        <name>Zn(2+)</name>
        <dbReference type="ChEBI" id="CHEBI:29105"/>
    </cofactor>
</comment>
<dbReference type="InterPro" id="IPR001279">
    <property type="entry name" value="Metallo-B-lactamas"/>
</dbReference>
<proteinExistence type="inferred from homology"/>
<comment type="caution">
    <text evidence="12">The sequence shown here is derived from an EMBL/GenBank/DDBJ whole genome shotgun (WGS) entry which is preliminary data.</text>
</comment>
<evidence type="ECO:0000256" key="3">
    <source>
        <dbReference type="ARBA" id="ARBA00007823"/>
    </source>
</evidence>
<keyword evidence="8" id="KW-0255">Endonuclease</keyword>
<dbReference type="Pfam" id="PF13691">
    <property type="entry name" value="Lactamase_B_4"/>
    <property type="match status" value="1"/>
</dbReference>
<name>A0ABR2K5T8_9EUKA</name>
<dbReference type="PANTHER" id="PTHR12553:SF49">
    <property type="entry name" value="ZINC PHOSPHODIESTERASE ELAC PROTEIN 2"/>
    <property type="match status" value="1"/>
</dbReference>
<protein>
    <recommendedName>
        <fullName evidence="4">ribonuclease Z</fullName>
        <ecNumber evidence="4">3.1.26.11</ecNumber>
    </recommendedName>
</protein>
<evidence type="ECO:0000259" key="11">
    <source>
        <dbReference type="SMART" id="SM00849"/>
    </source>
</evidence>
<keyword evidence="10" id="KW-0862">Zinc</keyword>
<accession>A0ABR2K5T8</accession>
<evidence type="ECO:0000256" key="10">
    <source>
        <dbReference type="ARBA" id="ARBA00022833"/>
    </source>
</evidence>
<evidence type="ECO:0000256" key="4">
    <source>
        <dbReference type="ARBA" id="ARBA00012477"/>
    </source>
</evidence>
<reference evidence="12 13" key="1">
    <citation type="submission" date="2024-04" db="EMBL/GenBank/DDBJ databases">
        <title>Tritrichomonas musculus Genome.</title>
        <authorList>
            <person name="Alves-Ferreira E."/>
            <person name="Grigg M."/>
            <person name="Lorenzi H."/>
            <person name="Galac M."/>
        </authorList>
    </citation>
    <scope>NUCLEOTIDE SEQUENCE [LARGE SCALE GENOMIC DNA]</scope>
    <source>
        <strain evidence="12 13">EAF2021</strain>
    </source>
</reference>